<evidence type="ECO:0008006" key="3">
    <source>
        <dbReference type="Google" id="ProtNLM"/>
    </source>
</evidence>
<dbReference type="Proteomes" id="UP001597083">
    <property type="component" value="Unassembled WGS sequence"/>
</dbReference>
<sequence>MLADAGLEESGEGEGVFLPLFAWLLVREAVAGPPVEVQRFPADAVDVVNAAWFRLAGEFGLFGEEREFLLDLEAGGTLDCCDDGPRNWARVRLVEERVLVGALSGDGGRPDFLALSLDGSVLLSVTTEGPSEIVVRVLDRPKDRAEAMARETPEERERAWASFFEGPPPTERLLSRWERGLLWSRSAPDDVLIGMLDRGWNALRWRRGLSSAVVDAALTHPLRKVRVAFSEEYRDITSEQRARSILAEQNPRWRAELTMLAAEFGAELPGPVIERLGSDSAAVVRAEVPRLPGTPVRLLRALVMDD</sequence>
<accession>A0ABW3CAI1</accession>
<evidence type="ECO:0000313" key="2">
    <source>
        <dbReference type="Proteomes" id="UP001597083"/>
    </source>
</evidence>
<keyword evidence="2" id="KW-1185">Reference proteome</keyword>
<proteinExistence type="predicted"/>
<dbReference type="EMBL" id="JBHTIR010000189">
    <property type="protein sequence ID" value="MFD0850920.1"/>
    <property type="molecule type" value="Genomic_DNA"/>
</dbReference>
<feature type="non-terminal residue" evidence="1">
    <location>
        <position position="306"/>
    </location>
</feature>
<comment type="caution">
    <text evidence="1">The sequence shown here is derived from an EMBL/GenBank/DDBJ whole genome shotgun (WGS) entry which is preliminary data.</text>
</comment>
<protein>
    <recommendedName>
        <fullName evidence="3">PE-PGRS family protein</fullName>
    </recommendedName>
</protein>
<reference evidence="2" key="1">
    <citation type="journal article" date="2019" name="Int. J. Syst. Evol. Microbiol.">
        <title>The Global Catalogue of Microorganisms (GCM) 10K type strain sequencing project: providing services to taxonomists for standard genome sequencing and annotation.</title>
        <authorList>
            <consortium name="The Broad Institute Genomics Platform"/>
            <consortium name="The Broad Institute Genome Sequencing Center for Infectious Disease"/>
            <person name="Wu L."/>
            <person name="Ma J."/>
        </authorList>
    </citation>
    <scope>NUCLEOTIDE SEQUENCE [LARGE SCALE GENOMIC DNA]</scope>
    <source>
        <strain evidence="2">JCM 31696</strain>
    </source>
</reference>
<evidence type="ECO:0000313" key="1">
    <source>
        <dbReference type="EMBL" id="MFD0850920.1"/>
    </source>
</evidence>
<gene>
    <name evidence="1" type="ORF">ACFQ07_01660</name>
</gene>
<organism evidence="1 2">
    <name type="scientific">Actinomadura adrarensis</name>
    <dbReference type="NCBI Taxonomy" id="1819600"/>
    <lineage>
        <taxon>Bacteria</taxon>
        <taxon>Bacillati</taxon>
        <taxon>Actinomycetota</taxon>
        <taxon>Actinomycetes</taxon>
        <taxon>Streptosporangiales</taxon>
        <taxon>Thermomonosporaceae</taxon>
        <taxon>Actinomadura</taxon>
    </lineage>
</organism>
<name>A0ABW3CAI1_9ACTN</name>